<feature type="non-terminal residue" evidence="1">
    <location>
        <position position="60"/>
    </location>
</feature>
<evidence type="ECO:0000313" key="1">
    <source>
        <dbReference type="EMBL" id="MCD7469405.1"/>
    </source>
</evidence>
<accession>A0ABS8TET0</accession>
<proteinExistence type="predicted"/>
<reference evidence="1 2" key="1">
    <citation type="journal article" date="2021" name="BMC Genomics">
        <title>Datura genome reveals duplications of psychoactive alkaloid biosynthetic genes and high mutation rate following tissue culture.</title>
        <authorList>
            <person name="Rajewski A."/>
            <person name="Carter-House D."/>
            <person name="Stajich J."/>
            <person name="Litt A."/>
        </authorList>
    </citation>
    <scope>NUCLEOTIDE SEQUENCE [LARGE SCALE GENOMIC DNA]</scope>
    <source>
        <strain evidence="1">AR-01</strain>
    </source>
</reference>
<comment type="caution">
    <text evidence="1">The sequence shown here is derived from an EMBL/GenBank/DDBJ whole genome shotgun (WGS) entry which is preliminary data.</text>
</comment>
<name>A0ABS8TET0_DATST</name>
<dbReference type="EMBL" id="JACEIK010001442">
    <property type="protein sequence ID" value="MCD7469405.1"/>
    <property type="molecule type" value="Genomic_DNA"/>
</dbReference>
<protein>
    <submittedName>
        <fullName evidence="1">Uncharacterized protein</fullName>
    </submittedName>
</protein>
<gene>
    <name evidence="1" type="ORF">HAX54_008448</name>
</gene>
<keyword evidence="2" id="KW-1185">Reference proteome</keyword>
<organism evidence="1 2">
    <name type="scientific">Datura stramonium</name>
    <name type="common">Jimsonweed</name>
    <name type="synonym">Common thornapple</name>
    <dbReference type="NCBI Taxonomy" id="4076"/>
    <lineage>
        <taxon>Eukaryota</taxon>
        <taxon>Viridiplantae</taxon>
        <taxon>Streptophyta</taxon>
        <taxon>Embryophyta</taxon>
        <taxon>Tracheophyta</taxon>
        <taxon>Spermatophyta</taxon>
        <taxon>Magnoliopsida</taxon>
        <taxon>eudicotyledons</taxon>
        <taxon>Gunneridae</taxon>
        <taxon>Pentapetalae</taxon>
        <taxon>asterids</taxon>
        <taxon>lamiids</taxon>
        <taxon>Solanales</taxon>
        <taxon>Solanaceae</taxon>
        <taxon>Solanoideae</taxon>
        <taxon>Datureae</taxon>
        <taxon>Datura</taxon>
    </lineage>
</organism>
<sequence length="60" mass="6914">MLQVVVGDRQARNTSPRVQFTDTTHDRSLQVVPVIMIRNSKSQPLYDLWTTNPTISRTML</sequence>
<dbReference type="Proteomes" id="UP000823775">
    <property type="component" value="Unassembled WGS sequence"/>
</dbReference>
<evidence type="ECO:0000313" key="2">
    <source>
        <dbReference type="Proteomes" id="UP000823775"/>
    </source>
</evidence>